<evidence type="ECO:0000313" key="3">
    <source>
        <dbReference type="WBParaSite" id="jg17509"/>
    </source>
</evidence>
<keyword evidence="2" id="KW-1185">Reference proteome</keyword>
<evidence type="ECO:0000256" key="1">
    <source>
        <dbReference type="SAM" id="MobiDB-lite"/>
    </source>
</evidence>
<reference evidence="3" key="1">
    <citation type="submission" date="2022-11" db="UniProtKB">
        <authorList>
            <consortium name="WormBaseParasite"/>
        </authorList>
    </citation>
    <scope>IDENTIFICATION</scope>
</reference>
<feature type="region of interest" description="Disordered" evidence="1">
    <location>
        <begin position="55"/>
        <end position="83"/>
    </location>
</feature>
<protein>
    <submittedName>
        <fullName evidence="3">Uncharacterized protein</fullName>
    </submittedName>
</protein>
<accession>A0A915DAY9</accession>
<dbReference type="AlphaFoldDB" id="A0A915DAY9"/>
<dbReference type="Proteomes" id="UP000887574">
    <property type="component" value="Unplaced"/>
</dbReference>
<evidence type="ECO:0000313" key="2">
    <source>
        <dbReference type="Proteomes" id="UP000887574"/>
    </source>
</evidence>
<feature type="compositionally biased region" description="Polar residues" evidence="1">
    <location>
        <begin position="71"/>
        <end position="83"/>
    </location>
</feature>
<dbReference type="WBParaSite" id="jg17509">
    <property type="protein sequence ID" value="jg17509"/>
    <property type="gene ID" value="jg17509"/>
</dbReference>
<proteinExistence type="predicted"/>
<sequence length="114" mass="12130">MCKSLLAKEVLAEVPEQVTSYMKSKRIAPLEGNFSVNPDTSGGPSLNTAANYMPRIGQSSYPPSGPHLLQHHSNPQSVSTNNYYPNIGGPAVVDPGVLADGLRTNLHLHSSAPH</sequence>
<organism evidence="2 3">
    <name type="scientific">Ditylenchus dipsaci</name>
    <dbReference type="NCBI Taxonomy" id="166011"/>
    <lineage>
        <taxon>Eukaryota</taxon>
        <taxon>Metazoa</taxon>
        <taxon>Ecdysozoa</taxon>
        <taxon>Nematoda</taxon>
        <taxon>Chromadorea</taxon>
        <taxon>Rhabditida</taxon>
        <taxon>Tylenchina</taxon>
        <taxon>Tylenchomorpha</taxon>
        <taxon>Sphaerularioidea</taxon>
        <taxon>Anguinidae</taxon>
        <taxon>Anguininae</taxon>
        <taxon>Ditylenchus</taxon>
    </lineage>
</organism>
<name>A0A915DAY9_9BILA</name>